<feature type="compositionally biased region" description="Low complexity" evidence="1">
    <location>
        <begin position="377"/>
        <end position="392"/>
    </location>
</feature>
<feature type="compositionally biased region" description="Low complexity" evidence="1">
    <location>
        <begin position="550"/>
        <end position="560"/>
    </location>
</feature>
<accession>A0A1B9GGJ6</accession>
<feature type="region of interest" description="Disordered" evidence="1">
    <location>
        <begin position="241"/>
        <end position="265"/>
    </location>
</feature>
<organism evidence="2">
    <name type="scientific">Kwoniella bestiolae CBS 10118</name>
    <dbReference type="NCBI Taxonomy" id="1296100"/>
    <lineage>
        <taxon>Eukaryota</taxon>
        <taxon>Fungi</taxon>
        <taxon>Dikarya</taxon>
        <taxon>Basidiomycota</taxon>
        <taxon>Agaricomycotina</taxon>
        <taxon>Tremellomycetes</taxon>
        <taxon>Tremellales</taxon>
        <taxon>Cryptococcaceae</taxon>
        <taxon>Kwoniella</taxon>
    </lineage>
</organism>
<proteinExistence type="predicted"/>
<evidence type="ECO:0000256" key="1">
    <source>
        <dbReference type="SAM" id="MobiDB-lite"/>
    </source>
</evidence>
<reference evidence="2" key="2">
    <citation type="submission" date="2014-01" db="EMBL/GenBank/DDBJ databases">
        <title>Evolution of pathogenesis and genome organization in the Tremellales.</title>
        <authorList>
            <person name="Cuomo C."/>
            <person name="Litvintseva A."/>
            <person name="Heitman J."/>
            <person name="Chen Y."/>
            <person name="Sun S."/>
            <person name="Springer D."/>
            <person name="Dromer F."/>
            <person name="Young S."/>
            <person name="Zeng Q."/>
            <person name="Chapman S."/>
            <person name="Gujja S."/>
            <person name="Saif S."/>
            <person name="Birren B."/>
        </authorList>
    </citation>
    <scope>NUCLEOTIDE SEQUENCE</scope>
    <source>
        <strain evidence="2">CBS 10118</strain>
    </source>
</reference>
<dbReference type="STRING" id="1296100.A0A1B9GGJ6"/>
<name>A0A1B9GGJ6_9TREE</name>
<feature type="region of interest" description="Disordered" evidence="1">
    <location>
        <begin position="377"/>
        <end position="578"/>
    </location>
</feature>
<feature type="compositionally biased region" description="Pro residues" evidence="1">
    <location>
        <begin position="454"/>
        <end position="464"/>
    </location>
</feature>
<sequence>MSPSPDGRKRPRPTDKADERDVKRSKNIDGQGDTMTMQVDGNHKEWVTEQMNRMEKLYKRPNSAESPKTHDGSFGNHMEDVRGPQATYRVDHGGFNPQKAFNICPLYAYYSVLQAQSGDQPIKSPLSTTSKPSSTLEAITRLASNPLPPNTLELPTPINLSIIGEYVPISTSVVPDKEDTSAAKVIPDKSVVEDIPIPKVEEQPEPSAQPDTNVISGPSEIKKEIEQPQLQAQPAEIPITQTGLVQPPPPVQQPQPQPPQIPTETEIQPLDAGNIDYSTLGLDELTALINGDGSAASFDNSGIPTNDQQSNTNNEIFASLGLDTAIAPSQQQPAQTMELDFAQALNTGAGGLDGEADFSALAGLFANDQPSIPQMTEGGENGGMNMNIEGLEGLLGDTSNTTSEQPTVDIKQNLQGDQAQSQSQLQPQDQTSDHQTDLAVPNNEQINHQISQPSIPPDPQPQPEAQPTTENTVPAPAPPPKQTQTQRQTQVQSDQPESNQQQQESQQQQQEAAPPPLTSQPQSNTLPEQSLQPPVDQSFFQPDFSLPDPTNQAQTQNQNQEFNLDVSAGGGEFGEIDMSDFNFTDAGLEGMGMGGDEFERLMAEFG</sequence>
<feature type="region of interest" description="Disordered" evidence="1">
    <location>
        <begin position="1"/>
        <end position="44"/>
    </location>
</feature>
<feature type="compositionally biased region" description="Polar residues" evidence="1">
    <location>
        <begin position="397"/>
        <end position="406"/>
    </location>
</feature>
<feature type="compositionally biased region" description="Low complexity" evidence="1">
    <location>
        <begin position="465"/>
        <end position="474"/>
    </location>
</feature>
<evidence type="ECO:0000313" key="2">
    <source>
        <dbReference type="EMBL" id="OCF30160.1"/>
    </source>
</evidence>
<gene>
    <name evidence="2" type="ORF">I302_01679</name>
</gene>
<reference evidence="2" key="1">
    <citation type="submission" date="2013-07" db="EMBL/GenBank/DDBJ databases">
        <title>The Genome Sequence of Cryptococcus bestiolae CBS10118.</title>
        <authorList>
            <consortium name="The Broad Institute Genome Sequencing Platform"/>
            <person name="Cuomo C."/>
            <person name="Litvintseva A."/>
            <person name="Chen Y."/>
            <person name="Heitman J."/>
            <person name="Sun S."/>
            <person name="Springer D."/>
            <person name="Dromer F."/>
            <person name="Young S.K."/>
            <person name="Zeng Q."/>
            <person name="Gargeya S."/>
            <person name="Fitzgerald M."/>
            <person name="Abouelleil A."/>
            <person name="Alvarado L."/>
            <person name="Berlin A.M."/>
            <person name="Chapman S.B."/>
            <person name="Dewar J."/>
            <person name="Goldberg J."/>
            <person name="Griggs A."/>
            <person name="Gujja S."/>
            <person name="Hansen M."/>
            <person name="Howarth C."/>
            <person name="Imamovic A."/>
            <person name="Larimer J."/>
            <person name="McCowan C."/>
            <person name="Murphy C."/>
            <person name="Pearson M."/>
            <person name="Priest M."/>
            <person name="Roberts A."/>
            <person name="Saif S."/>
            <person name="Shea T."/>
            <person name="Sykes S."/>
            <person name="Wortman J."/>
            <person name="Nusbaum C."/>
            <person name="Birren B."/>
        </authorList>
    </citation>
    <scope>NUCLEOTIDE SEQUENCE [LARGE SCALE GENOMIC DNA]</scope>
    <source>
        <strain evidence="2">CBS 10118</strain>
    </source>
</reference>
<protein>
    <submittedName>
        <fullName evidence="2">Uncharacterized protein</fullName>
    </submittedName>
</protein>
<feature type="compositionally biased region" description="Polar residues" evidence="1">
    <location>
        <begin position="519"/>
        <end position="532"/>
    </location>
</feature>
<feature type="compositionally biased region" description="Low complexity" evidence="1">
    <location>
        <begin position="482"/>
        <end position="511"/>
    </location>
</feature>
<feature type="compositionally biased region" description="Basic and acidic residues" evidence="1">
    <location>
        <begin position="1"/>
        <end position="27"/>
    </location>
</feature>
<feature type="compositionally biased region" description="Low complexity" evidence="1">
    <location>
        <begin position="412"/>
        <end position="430"/>
    </location>
</feature>
<dbReference type="AlphaFoldDB" id="A0A1B9GGJ6"/>
<feature type="compositionally biased region" description="Pro residues" evidence="1">
    <location>
        <begin position="246"/>
        <end position="261"/>
    </location>
</feature>
<dbReference type="VEuPathDB" id="FungiDB:I302_01679"/>
<dbReference type="EMBL" id="KI894018">
    <property type="protein sequence ID" value="OCF30160.1"/>
    <property type="molecule type" value="Genomic_DNA"/>
</dbReference>
<dbReference type="OrthoDB" id="2565337at2759"/>